<name>A0A8D0GA10_SPHPU</name>
<protein>
    <submittedName>
        <fullName evidence="15">Uncharacterized protein</fullName>
    </submittedName>
</protein>
<keyword evidence="6" id="KW-0862">Zinc</keyword>
<dbReference type="FunFam" id="3.30.160.60:FF:002998">
    <property type="entry name" value="Uncharacterized protein"/>
    <property type="match status" value="1"/>
</dbReference>
<evidence type="ECO:0000313" key="15">
    <source>
        <dbReference type="Ensembl" id="ENSSPUP00000002897.1"/>
    </source>
</evidence>
<keyword evidence="4" id="KW-0677">Repeat</keyword>
<evidence type="ECO:0000256" key="7">
    <source>
        <dbReference type="ARBA" id="ARBA00023015"/>
    </source>
</evidence>
<evidence type="ECO:0000256" key="3">
    <source>
        <dbReference type="ARBA" id="ARBA00022723"/>
    </source>
</evidence>
<dbReference type="GO" id="GO:0000978">
    <property type="term" value="F:RNA polymerase II cis-regulatory region sequence-specific DNA binding"/>
    <property type="evidence" value="ECO:0007669"/>
    <property type="project" value="TreeGrafter"/>
</dbReference>
<comment type="subcellular location">
    <subcellularLocation>
        <location evidence="1">Nucleus</location>
    </subcellularLocation>
</comment>
<keyword evidence="7" id="KW-0805">Transcription regulation</keyword>
<feature type="domain" description="KRAB" evidence="14">
    <location>
        <begin position="1"/>
        <end position="29"/>
    </location>
</feature>
<evidence type="ECO:0000259" key="14">
    <source>
        <dbReference type="PROSITE" id="PS50805"/>
    </source>
</evidence>
<evidence type="ECO:0000256" key="5">
    <source>
        <dbReference type="ARBA" id="ARBA00022771"/>
    </source>
</evidence>
<dbReference type="Gene3D" id="3.30.160.60">
    <property type="entry name" value="Classic Zinc Finger"/>
    <property type="match status" value="2"/>
</dbReference>
<dbReference type="InterPro" id="IPR001909">
    <property type="entry name" value="KRAB"/>
</dbReference>
<keyword evidence="10" id="KW-0539">Nucleus</keyword>
<dbReference type="GO" id="GO:0005634">
    <property type="term" value="C:nucleus"/>
    <property type="evidence" value="ECO:0007669"/>
    <property type="project" value="UniProtKB-SubCell"/>
</dbReference>
<feature type="region of interest" description="Disordered" evidence="12">
    <location>
        <begin position="1"/>
        <end position="100"/>
    </location>
</feature>
<evidence type="ECO:0000256" key="12">
    <source>
        <dbReference type="SAM" id="MobiDB-lite"/>
    </source>
</evidence>
<comment type="similarity">
    <text evidence="2">Belongs to the krueppel C2H2-type zinc-finger protein family.</text>
</comment>
<dbReference type="FunFam" id="3.30.160.60:FF:000320">
    <property type="entry name" value="Zinc finger protein 777"/>
    <property type="match status" value="1"/>
</dbReference>
<evidence type="ECO:0000256" key="4">
    <source>
        <dbReference type="ARBA" id="ARBA00022737"/>
    </source>
</evidence>
<dbReference type="PROSITE" id="PS00028">
    <property type="entry name" value="ZINC_FINGER_C2H2_1"/>
    <property type="match status" value="2"/>
</dbReference>
<dbReference type="OMA" id="YFQRNDH"/>
<feature type="domain" description="C2H2-type" evidence="13">
    <location>
        <begin position="176"/>
        <end position="203"/>
    </location>
</feature>
<dbReference type="Proteomes" id="UP000694392">
    <property type="component" value="Unplaced"/>
</dbReference>
<keyword evidence="8" id="KW-0238">DNA-binding</keyword>
<dbReference type="Pfam" id="PF00096">
    <property type="entry name" value="zf-C2H2"/>
    <property type="match status" value="2"/>
</dbReference>
<evidence type="ECO:0000259" key="13">
    <source>
        <dbReference type="PROSITE" id="PS50157"/>
    </source>
</evidence>
<keyword evidence="16" id="KW-1185">Reference proteome</keyword>
<evidence type="ECO:0000256" key="6">
    <source>
        <dbReference type="ARBA" id="ARBA00022833"/>
    </source>
</evidence>
<dbReference type="PANTHER" id="PTHR23235">
    <property type="entry name" value="KRUEPPEL-LIKE TRANSCRIPTION FACTOR"/>
    <property type="match status" value="1"/>
</dbReference>
<reference evidence="15" key="2">
    <citation type="submission" date="2025-09" db="UniProtKB">
        <authorList>
            <consortium name="Ensembl"/>
        </authorList>
    </citation>
    <scope>IDENTIFICATION</scope>
</reference>
<dbReference type="SUPFAM" id="SSF57667">
    <property type="entry name" value="beta-beta-alpha zinc fingers"/>
    <property type="match status" value="2"/>
</dbReference>
<evidence type="ECO:0000256" key="1">
    <source>
        <dbReference type="ARBA" id="ARBA00004123"/>
    </source>
</evidence>
<evidence type="ECO:0000313" key="16">
    <source>
        <dbReference type="Proteomes" id="UP000694392"/>
    </source>
</evidence>
<evidence type="ECO:0000256" key="11">
    <source>
        <dbReference type="PROSITE-ProRule" id="PRU00042"/>
    </source>
</evidence>
<keyword evidence="9" id="KW-0804">Transcription</keyword>
<dbReference type="GO" id="GO:0008270">
    <property type="term" value="F:zinc ion binding"/>
    <property type="evidence" value="ECO:0007669"/>
    <property type="project" value="UniProtKB-KW"/>
</dbReference>
<dbReference type="GO" id="GO:0000981">
    <property type="term" value="F:DNA-binding transcription factor activity, RNA polymerase II-specific"/>
    <property type="evidence" value="ECO:0007669"/>
    <property type="project" value="TreeGrafter"/>
</dbReference>
<dbReference type="InterPro" id="IPR036236">
    <property type="entry name" value="Znf_C2H2_sf"/>
</dbReference>
<dbReference type="GeneTree" id="ENSGT01150000286941"/>
<dbReference type="PROSITE" id="PS50157">
    <property type="entry name" value="ZINC_FINGER_C2H2_2"/>
    <property type="match status" value="2"/>
</dbReference>
<dbReference type="PANTHER" id="PTHR23235:SF178">
    <property type="entry name" value="C2H2-TYPE DOMAIN-CONTAINING PROTEIN-RELATED"/>
    <property type="match status" value="1"/>
</dbReference>
<dbReference type="SMART" id="SM00355">
    <property type="entry name" value="ZnF_C2H2"/>
    <property type="match status" value="2"/>
</dbReference>
<evidence type="ECO:0000256" key="8">
    <source>
        <dbReference type="ARBA" id="ARBA00023125"/>
    </source>
</evidence>
<dbReference type="AlphaFoldDB" id="A0A8D0GA10"/>
<organism evidence="15 16">
    <name type="scientific">Sphenodon punctatus</name>
    <name type="common">Tuatara</name>
    <name type="synonym">Hatteria punctata</name>
    <dbReference type="NCBI Taxonomy" id="8508"/>
    <lineage>
        <taxon>Eukaryota</taxon>
        <taxon>Metazoa</taxon>
        <taxon>Chordata</taxon>
        <taxon>Craniata</taxon>
        <taxon>Vertebrata</taxon>
        <taxon>Euteleostomi</taxon>
        <taxon>Lepidosauria</taxon>
        <taxon>Sphenodontia</taxon>
        <taxon>Sphenodontidae</taxon>
        <taxon>Sphenodon</taxon>
    </lineage>
</organism>
<accession>A0A8D0GA10</accession>
<feature type="compositionally biased region" description="Polar residues" evidence="12">
    <location>
        <begin position="63"/>
        <end position="74"/>
    </location>
</feature>
<evidence type="ECO:0000256" key="2">
    <source>
        <dbReference type="ARBA" id="ARBA00006991"/>
    </source>
</evidence>
<sequence>MLKPDLISQLEQGEEPWVLDLPGSGEREIPSAASSGNELKNEDMGGNPHQESPNSGKPHRMLWQQSQENVSQKPEASERRCGSEHSGRKQHGKREGDATPCGEVVLTRNDIAHHTSGKRLVCPESGKNMCRKACFVQHQSVRTRERPFECLECGKYFQRNDHLVKHQRIHTGEKPFKCLECGKYFQRNDHLVKHQRIHTGETL</sequence>
<evidence type="ECO:0000256" key="9">
    <source>
        <dbReference type="ARBA" id="ARBA00023163"/>
    </source>
</evidence>
<dbReference type="Ensembl" id="ENSSPUT00000003072.1">
    <property type="protein sequence ID" value="ENSSPUP00000002897.1"/>
    <property type="gene ID" value="ENSSPUG00000002253.1"/>
</dbReference>
<keyword evidence="3" id="KW-0479">Metal-binding</keyword>
<dbReference type="InterPro" id="IPR013087">
    <property type="entry name" value="Znf_C2H2_type"/>
</dbReference>
<feature type="domain" description="C2H2-type" evidence="13">
    <location>
        <begin position="148"/>
        <end position="175"/>
    </location>
</feature>
<reference evidence="15" key="1">
    <citation type="submission" date="2025-08" db="UniProtKB">
        <authorList>
            <consortium name="Ensembl"/>
        </authorList>
    </citation>
    <scope>IDENTIFICATION</scope>
</reference>
<keyword evidence="5 11" id="KW-0863">Zinc-finger</keyword>
<feature type="compositionally biased region" description="Basic and acidic residues" evidence="12">
    <location>
        <begin position="75"/>
        <end position="97"/>
    </location>
</feature>
<proteinExistence type="inferred from homology"/>
<dbReference type="PROSITE" id="PS50805">
    <property type="entry name" value="KRAB"/>
    <property type="match status" value="1"/>
</dbReference>
<evidence type="ECO:0000256" key="10">
    <source>
        <dbReference type="ARBA" id="ARBA00023242"/>
    </source>
</evidence>